<sequence length="210" mass="22802">MVIRDPTMLSFKLLSDSKDERPSPHPTPKSKKPLIPKYDSGDSASGMDDTDPTWRYRKKYLGGDHFPSEDEGGSVKSDGEDEESITSDQILEMSDTEIIFAEPHGDEAKALRFKQNEQLGSCTLQYLAIALACCTLIDGFLAYWHKHDGSCAFNFAQHSPEGWGLLPLQGANSPMSHVVGASAAAEGVDKGCVVPSTTTSSSNTAKMEKE</sequence>
<protein>
    <submittedName>
        <fullName evidence="2">Uncharacterized protein</fullName>
    </submittedName>
</protein>
<organism evidence="2 3">
    <name type="scientific">Cuscuta australis</name>
    <dbReference type="NCBI Taxonomy" id="267555"/>
    <lineage>
        <taxon>Eukaryota</taxon>
        <taxon>Viridiplantae</taxon>
        <taxon>Streptophyta</taxon>
        <taxon>Embryophyta</taxon>
        <taxon>Tracheophyta</taxon>
        <taxon>Spermatophyta</taxon>
        <taxon>Magnoliopsida</taxon>
        <taxon>eudicotyledons</taxon>
        <taxon>Gunneridae</taxon>
        <taxon>Pentapetalae</taxon>
        <taxon>asterids</taxon>
        <taxon>lamiids</taxon>
        <taxon>Solanales</taxon>
        <taxon>Convolvulaceae</taxon>
        <taxon>Cuscuteae</taxon>
        <taxon>Cuscuta</taxon>
        <taxon>Cuscuta subgen. Grammica</taxon>
        <taxon>Cuscuta sect. Cleistogrammica</taxon>
    </lineage>
</organism>
<evidence type="ECO:0000256" key="1">
    <source>
        <dbReference type="SAM" id="MobiDB-lite"/>
    </source>
</evidence>
<dbReference type="EMBL" id="NQVE01000188">
    <property type="protein sequence ID" value="RAL41500.1"/>
    <property type="molecule type" value="Genomic_DNA"/>
</dbReference>
<reference evidence="2 3" key="1">
    <citation type="submission" date="2018-06" db="EMBL/GenBank/DDBJ databases">
        <title>The Genome of Cuscuta australis (Dodder) Provides Insight into the Evolution of Plant Parasitism.</title>
        <authorList>
            <person name="Liu H."/>
        </authorList>
    </citation>
    <scope>NUCLEOTIDE SEQUENCE [LARGE SCALE GENOMIC DNA]</scope>
    <source>
        <strain evidence="3">cv. Yunnan</strain>
        <tissue evidence="2">Vines</tissue>
    </source>
</reference>
<name>A0A328D8J9_9ASTE</name>
<proteinExistence type="predicted"/>
<comment type="caution">
    <text evidence="2">The sequence shown here is derived from an EMBL/GenBank/DDBJ whole genome shotgun (WGS) entry which is preliminary data.</text>
</comment>
<gene>
    <name evidence="2" type="ORF">DM860_010294</name>
</gene>
<evidence type="ECO:0000313" key="3">
    <source>
        <dbReference type="Proteomes" id="UP000249390"/>
    </source>
</evidence>
<dbReference type="AlphaFoldDB" id="A0A328D8J9"/>
<evidence type="ECO:0000313" key="2">
    <source>
        <dbReference type="EMBL" id="RAL41500.1"/>
    </source>
</evidence>
<dbReference type="Proteomes" id="UP000249390">
    <property type="component" value="Unassembled WGS sequence"/>
</dbReference>
<accession>A0A328D8J9</accession>
<feature type="region of interest" description="Disordered" evidence="1">
    <location>
        <begin position="1"/>
        <end position="88"/>
    </location>
</feature>
<keyword evidence="3" id="KW-1185">Reference proteome</keyword>